<protein>
    <submittedName>
        <fullName evidence="1">Uncharacterized protein</fullName>
    </submittedName>
</protein>
<proteinExistence type="predicted"/>
<evidence type="ECO:0000313" key="1">
    <source>
        <dbReference type="EMBL" id="KAI8006202.1"/>
    </source>
</evidence>
<comment type="caution">
    <text evidence="1">The sequence shown here is derived from an EMBL/GenBank/DDBJ whole genome shotgun (WGS) entry which is preliminary data.</text>
</comment>
<name>A0ACC0H065_9ERIC</name>
<accession>A0ACC0H065</accession>
<gene>
    <name evidence="1" type="ORF">LOK49_LG07G03632</name>
</gene>
<organism evidence="1 2">
    <name type="scientific">Camellia lanceoleosa</name>
    <dbReference type="NCBI Taxonomy" id="1840588"/>
    <lineage>
        <taxon>Eukaryota</taxon>
        <taxon>Viridiplantae</taxon>
        <taxon>Streptophyta</taxon>
        <taxon>Embryophyta</taxon>
        <taxon>Tracheophyta</taxon>
        <taxon>Spermatophyta</taxon>
        <taxon>Magnoliopsida</taxon>
        <taxon>eudicotyledons</taxon>
        <taxon>Gunneridae</taxon>
        <taxon>Pentapetalae</taxon>
        <taxon>asterids</taxon>
        <taxon>Ericales</taxon>
        <taxon>Theaceae</taxon>
        <taxon>Camellia</taxon>
    </lineage>
</organism>
<sequence>MEPPPLYKFFITTIFGFHSLFPPIPIAPLLATAQTFPTPPLYPLHPLPSLRSSPIAVTCASLQLCNSPPLLRSALTTLVCHCDQEISRVGGVGSGRVAEEQGKSRGAEGLVKGLGGTE</sequence>
<reference evidence="1 2" key="1">
    <citation type="journal article" date="2022" name="Plant J.">
        <title>Chromosome-level genome of Camellia lanceoleosa provides a valuable resource for understanding genome evolution and self-incompatibility.</title>
        <authorList>
            <person name="Gong W."/>
            <person name="Xiao S."/>
            <person name="Wang L."/>
            <person name="Liao Z."/>
            <person name="Chang Y."/>
            <person name="Mo W."/>
            <person name="Hu G."/>
            <person name="Li W."/>
            <person name="Zhao G."/>
            <person name="Zhu H."/>
            <person name="Hu X."/>
            <person name="Ji K."/>
            <person name="Xiang X."/>
            <person name="Song Q."/>
            <person name="Yuan D."/>
            <person name="Jin S."/>
            <person name="Zhang L."/>
        </authorList>
    </citation>
    <scope>NUCLEOTIDE SEQUENCE [LARGE SCALE GENOMIC DNA]</scope>
    <source>
        <strain evidence="1">SQ_2022a</strain>
    </source>
</reference>
<evidence type="ECO:0000313" key="2">
    <source>
        <dbReference type="Proteomes" id="UP001060215"/>
    </source>
</evidence>
<dbReference type="Proteomes" id="UP001060215">
    <property type="component" value="Chromosome 7"/>
</dbReference>
<keyword evidence="2" id="KW-1185">Reference proteome</keyword>
<dbReference type="EMBL" id="CM045764">
    <property type="protein sequence ID" value="KAI8006202.1"/>
    <property type="molecule type" value="Genomic_DNA"/>
</dbReference>